<protein>
    <submittedName>
        <fullName evidence="1">Uncharacterized protein</fullName>
    </submittedName>
</protein>
<reference evidence="1" key="1">
    <citation type="submission" date="2023-04" db="EMBL/GenBank/DDBJ databases">
        <title>The human skin virome in hidradenitis suppurativa patients.</title>
        <authorList>
            <person name="Jansen D."/>
        </authorList>
    </citation>
    <scope>NUCLEOTIDE SEQUENCE</scope>
    <source>
        <strain evidence="1">VC1_JansenPhageB</strain>
    </source>
</reference>
<sequence length="39" mass="4132">MTAQATGVNSYPKGGNMVIHPMKQGTYTVSSGYGPRWGT</sequence>
<accession>A0AA50ACW0</accession>
<organism evidence="1">
    <name type="scientific">Actinobacteria phage HS02</name>
    <dbReference type="NCBI Taxonomy" id="3056388"/>
    <lineage>
        <taxon>Viruses</taxon>
    </lineage>
</organism>
<proteinExistence type="predicted"/>
<name>A0AA50ACW0_9VIRU</name>
<dbReference type="EMBL" id="OQ890312">
    <property type="protein sequence ID" value="WLJ25552.1"/>
    <property type="molecule type" value="Genomic_DNA"/>
</dbReference>
<evidence type="ECO:0000313" key="1">
    <source>
        <dbReference type="EMBL" id="WLJ25552.1"/>
    </source>
</evidence>